<feature type="non-terminal residue" evidence="2">
    <location>
        <position position="1"/>
    </location>
</feature>
<dbReference type="EMBL" id="QGMJ01000335">
    <property type="protein sequence ID" value="TVY37663.1"/>
    <property type="molecule type" value="Genomic_DNA"/>
</dbReference>
<dbReference type="AlphaFoldDB" id="A0A8H8RLC3"/>
<organism evidence="2 3">
    <name type="scientific">Lachnellula subtilissima</name>
    <dbReference type="NCBI Taxonomy" id="602034"/>
    <lineage>
        <taxon>Eukaryota</taxon>
        <taxon>Fungi</taxon>
        <taxon>Dikarya</taxon>
        <taxon>Ascomycota</taxon>
        <taxon>Pezizomycotina</taxon>
        <taxon>Leotiomycetes</taxon>
        <taxon>Helotiales</taxon>
        <taxon>Lachnaceae</taxon>
        <taxon>Lachnellula</taxon>
    </lineage>
</organism>
<reference evidence="2 3" key="1">
    <citation type="submission" date="2018-05" db="EMBL/GenBank/DDBJ databases">
        <title>Genome sequencing and assembly of the regulated plant pathogen Lachnellula willkommii and related sister species for the development of diagnostic species identification markers.</title>
        <authorList>
            <person name="Giroux E."/>
            <person name="Bilodeau G."/>
        </authorList>
    </citation>
    <scope>NUCLEOTIDE SEQUENCE [LARGE SCALE GENOMIC DNA]</scope>
    <source>
        <strain evidence="2 3">CBS 197.66</strain>
    </source>
</reference>
<proteinExistence type="predicted"/>
<keyword evidence="1" id="KW-1133">Transmembrane helix</keyword>
<dbReference type="Proteomes" id="UP000462212">
    <property type="component" value="Unassembled WGS sequence"/>
</dbReference>
<feature type="transmembrane region" description="Helical" evidence="1">
    <location>
        <begin position="27"/>
        <end position="47"/>
    </location>
</feature>
<sequence length="75" mass="8030">TLQRKHTKTDIKYQEIGPGCPSAGSSFGYALSMAASIIFHGYLWAFVDRSPCSGLCYVPGVKFRSGRLSGQSLGA</sequence>
<gene>
    <name evidence="2" type="ORF">LSUB1_G004942</name>
</gene>
<evidence type="ECO:0000313" key="2">
    <source>
        <dbReference type="EMBL" id="TVY37663.1"/>
    </source>
</evidence>
<feature type="non-terminal residue" evidence="2">
    <location>
        <position position="75"/>
    </location>
</feature>
<keyword evidence="1" id="KW-0812">Transmembrane</keyword>
<keyword evidence="3" id="KW-1185">Reference proteome</keyword>
<accession>A0A8H8RLC3</accession>
<keyword evidence="1" id="KW-0472">Membrane</keyword>
<name>A0A8H8RLC3_9HELO</name>
<evidence type="ECO:0000256" key="1">
    <source>
        <dbReference type="SAM" id="Phobius"/>
    </source>
</evidence>
<evidence type="ECO:0000313" key="3">
    <source>
        <dbReference type="Proteomes" id="UP000462212"/>
    </source>
</evidence>
<comment type="caution">
    <text evidence="2">The sequence shown here is derived from an EMBL/GenBank/DDBJ whole genome shotgun (WGS) entry which is preliminary data.</text>
</comment>
<protein>
    <submittedName>
        <fullName evidence="2">Uncharacterized protein</fullName>
    </submittedName>
</protein>